<keyword evidence="3" id="KW-0234">DNA repair</keyword>
<dbReference type="Proteomes" id="UP000284990">
    <property type="component" value="Unassembled WGS sequence"/>
</dbReference>
<proteinExistence type="inferred from homology"/>
<evidence type="ECO:0000256" key="1">
    <source>
        <dbReference type="ARBA" id="ARBA00006638"/>
    </source>
</evidence>
<comment type="similarity">
    <text evidence="1">Belongs to the RAD52 family.</text>
</comment>
<dbReference type="RefSeq" id="WP_118141512.1">
    <property type="nucleotide sequence ID" value="NZ_JAQEAK010000013.1"/>
</dbReference>
<dbReference type="AlphaFoldDB" id="A0A3R6F1V1"/>
<sequence length="302" mass="35090">MAENKAAKPVEGQSVEIKDYEFRLLDADEIEVRVGQGGNQKSPDWCSLLLYKDARCDMRRLDEKFGIYGWKRKHELIGQNLFCTVSVYKEGIGWIDKQDVGTPSNTEAVKGQASDSFKRACSCLGIGRELYTAPKKIFINLNRNTEYSQSGKLKTIFHVGYVGYTNRCIAKLIIQDENNIVRWYCGMTEQEVLEWMNEQKEVYGYSEPAPKSEEEKDENLNEQKQYAYPQLQQAQIWEDVDRVWNGFPDLQKSEEFKRKCALRKMELAQSKKDLKAVYDAYPEYQKNAEFLAKLTQFKSRLV</sequence>
<dbReference type="InterPro" id="IPR041247">
    <property type="entry name" value="Rad52_fam"/>
</dbReference>
<evidence type="ECO:0000313" key="7">
    <source>
        <dbReference type="Proteomes" id="UP000284548"/>
    </source>
</evidence>
<accession>A0A3R6F1V1</accession>
<evidence type="ECO:0008006" key="10">
    <source>
        <dbReference type="Google" id="ProtNLM"/>
    </source>
</evidence>
<dbReference type="EMBL" id="QSAQ01000043">
    <property type="protein sequence ID" value="RGW64985.1"/>
    <property type="molecule type" value="Genomic_DNA"/>
</dbReference>
<gene>
    <name evidence="6" type="ORF">DW192_00215</name>
    <name evidence="5" type="ORF">DW916_08185</name>
    <name evidence="4" type="ORF">DWV60_14030</name>
</gene>
<reference evidence="7 8" key="1">
    <citation type="submission" date="2018-08" db="EMBL/GenBank/DDBJ databases">
        <title>A genome reference for cultivated species of the human gut microbiota.</title>
        <authorList>
            <person name="Zou Y."/>
            <person name="Xue W."/>
            <person name="Luo G."/>
        </authorList>
    </citation>
    <scope>NUCLEOTIDE SEQUENCE [LARGE SCALE GENOMIC DNA]</scope>
    <source>
        <strain evidence="4 9">AF11-14</strain>
        <strain evidence="6 7">AM16-54</strain>
        <strain evidence="5 8">AM42-23AC</strain>
    </source>
</reference>
<dbReference type="Pfam" id="PF04098">
    <property type="entry name" value="Rad52_Rad22"/>
    <property type="match status" value="1"/>
</dbReference>
<organism evidence="6 7">
    <name type="scientific">Segatella copri</name>
    <dbReference type="NCBI Taxonomy" id="165179"/>
    <lineage>
        <taxon>Bacteria</taxon>
        <taxon>Pseudomonadati</taxon>
        <taxon>Bacteroidota</taxon>
        <taxon>Bacteroidia</taxon>
        <taxon>Bacteroidales</taxon>
        <taxon>Prevotellaceae</taxon>
        <taxon>Segatella</taxon>
    </lineage>
</organism>
<comment type="caution">
    <text evidence="6">The sequence shown here is derived from an EMBL/GenBank/DDBJ whole genome shotgun (WGS) entry which is preliminary data.</text>
</comment>
<protein>
    <recommendedName>
        <fullName evidence="10">DNA repair protein Rad52</fullName>
    </recommendedName>
</protein>
<dbReference type="GO" id="GO:0006281">
    <property type="term" value="P:DNA repair"/>
    <property type="evidence" value="ECO:0007669"/>
    <property type="project" value="UniProtKB-KW"/>
</dbReference>
<dbReference type="Proteomes" id="UP000286077">
    <property type="component" value="Unassembled WGS sequence"/>
</dbReference>
<dbReference type="EMBL" id="QRKB01000001">
    <property type="protein sequence ID" value="RHH85191.1"/>
    <property type="molecule type" value="Genomic_DNA"/>
</dbReference>
<evidence type="ECO:0000313" key="5">
    <source>
        <dbReference type="EMBL" id="RHA86832.1"/>
    </source>
</evidence>
<evidence type="ECO:0000313" key="6">
    <source>
        <dbReference type="EMBL" id="RHH85191.1"/>
    </source>
</evidence>
<keyword evidence="2" id="KW-0227">DNA damage</keyword>
<evidence type="ECO:0000313" key="4">
    <source>
        <dbReference type="EMBL" id="RGW64985.1"/>
    </source>
</evidence>
<dbReference type="Proteomes" id="UP000284548">
    <property type="component" value="Unassembled WGS sequence"/>
</dbReference>
<evidence type="ECO:0000256" key="3">
    <source>
        <dbReference type="ARBA" id="ARBA00023204"/>
    </source>
</evidence>
<evidence type="ECO:0000313" key="9">
    <source>
        <dbReference type="Proteomes" id="UP000286077"/>
    </source>
</evidence>
<dbReference type="EMBL" id="QSFW01000014">
    <property type="protein sequence ID" value="RHA86832.1"/>
    <property type="molecule type" value="Genomic_DNA"/>
</dbReference>
<evidence type="ECO:0000313" key="8">
    <source>
        <dbReference type="Proteomes" id="UP000284990"/>
    </source>
</evidence>
<evidence type="ECO:0000256" key="2">
    <source>
        <dbReference type="ARBA" id="ARBA00022763"/>
    </source>
</evidence>
<name>A0A3R6F1V1_9BACT</name>